<dbReference type="EMBL" id="CP025096">
    <property type="protein sequence ID" value="AUD06503.1"/>
    <property type="molecule type" value="Genomic_DNA"/>
</dbReference>
<protein>
    <submittedName>
        <fullName evidence="1">Uncharacterized protein</fullName>
    </submittedName>
</protein>
<sequence length="86" mass="9628">MVEKREYVKRLGVFLHQNGTTMSITELADHLKRNHFKTDSGADYEGGRGTYGFISTTYDWLVAQGQQAEADSVAKAFTKPDGSYAY</sequence>
<dbReference type="OrthoDB" id="982534at2"/>
<evidence type="ECO:0000313" key="1">
    <source>
        <dbReference type="EMBL" id="AUD06503.1"/>
    </source>
</evidence>
<gene>
    <name evidence="1" type="ORF">CWM47_34450</name>
</gene>
<keyword evidence="2" id="KW-1185">Reference proteome</keyword>
<name>A0A2K8Z9E4_9BACT</name>
<accession>A0A2K8Z9E4</accession>
<dbReference type="KEGG" id="spir:CWM47_34450"/>
<dbReference type="Proteomes" id="UP000232883">
    <property type="component" value="Chromosome"/>
</dbReference>
<proteinExistence type="predicted"/>
<dbReference type="RefSeq" id="WP_100993044.1">
    <property type="nucleotide sequence ID" value="NZ_CP025096.1"/>
</dbReference>
<organism evidence="1 2">
    <name type="scientific">Spirosoma pollinicola</name>
    <dbReference type="NCBI Taxonomy" id="2057025"/>
    <lineage>
        <taxon>Bacteria</taxon>
        <taxon>Pseudomonadati</taxon>
        <taxon>Bacteroidota</taxon>
        <taxon>Cytophagia</taxon>
        <taxon>Cytophagales</taxon>
        <taxon>Cytophagaceae</taxon>
        <taxon>Spirosoma</taxon>
    </lineage>
</organism>
<evidence type="ECO:0000313" key="2">
    <source>
        <dbReference type="Proteomes" id="UP000232883"/>
    </source>
</evidence>
<dbReference type="AlphaFoldDB" id="A0A2K8Z9E4"/>
<reference evidence="1 2" key="1">
    <citation type="submission" date="2017-11" db="EMBL/GenBank/DDBJ databases">
        <title>Taxonomic description and genome sequences of Spirosoma HA7 sp. nov., isolated from pollen microhabitat of Corylus avellana.</title>
        <authorList>
            <person name="Ambika Manirajan B."/>
            <person name="Suarez C."/>
            <person name="Ratering S."/>
            <person name="Geissler-Plaum R."/>
            <person name="Cardinale M."/>
            <person name="Sylvia S."/>
        </authorList>
    </citation>
    <scope>NUCLEOTIDE SEQUENCE [LARGE SCALE GENOMIC DNA]</scope>
    <source>
        <strain evidence="1 2">HA7</strain>
    </source>
</reference>